<organism evidence="4 5">
    <name type="scientific">Hymenobacter telluris</name>
    <dbReference type="NCBI Taxonomy" id="2816474"/>
    <lineage>
        <taxon>Bacteria</taxon>
        <taxon>Pseudomonadati</taxon>
        <taxon>Bacteroidota</taxon>
        <taxon>Cytophagia</taxon>
        <taxon>Cytophagales</taxon>
        <taxon>Hymenobacteraceae</taxon>
        <taxon>Hymenobacter</taxon>
    </lineage>
</organism>
<evidence type="ECO:0000313" key="5">
    <source>
        <dbReference type="Proteomes" id="UP000664144"/>
    </source>
</evidence>
<evidence type="ECO:0000256" key="1">
    <source>
        <dbReference type="SAM" id="MobiDB-lite"/>
    </source>
</evidence>
<dbReference type="RefSeq" id="WP_206986276.1">
    <property type="nucleotide sequence ID" value="NZ_JAFLQZ010000018.1"/>
</dbReference>
<feature type="chain" id="PRO_5036975686" description="DUF6799 domain-containing protein" evidence="2">
    <location>
        <begin position="23"/>
        <end position="137"/>
    </location>
</feature>
<gene>
    <name evidence="4" type="ORF">J0X19_20405</name>
</gene>
<dbReference type="EMBL" id="JAFLQZ010000018">
    <property type="protein sequence ID" value="MBO0360334.1"/>
    <property type="molecule type" value="Genomic_DNA"/>
</dbReference>
<dbReference type="Pfam" id="PF20606">
    <property type="entry name" value="DUF6799"/>
    <property type="match status" value="1"/>
</dbReference>
<sequence>MNKIPALALVALLGLGSVAAQAQTKMPPRKPVQPKAKVTSNGPSVKDGVTLKDGKVLMTQSSLTTTVTQETSLINGTKIQPDGTVTMKDGTTTTLKEGDYMSLSGRLTTAAYKAQQDSLLQAAKDNSKGKKGKKKGK</sequence>
<accession>A0A939F027</accession>
<evidence type="ECO:0000313" key="4">
    <source>
        <dbReference type="EMBL" id="MBO0360334.1"/>
    </source>
</evidence>
<comment type="caution">
    <text evidence="4">The sequence shown here is derived from an EMBL/GenBank/DDBJ whole genome shotgun (WGS) entry which is preliminary data.</text>
</comment>
<dbReference type="AlphaFoldDB" id="A0A939F027"/>
<dbReference type="Proteomes" id="UP000664144">
    <property type="component" value="Unassembled WGS sequence"/>
</dbReference>
<proteinExistence type="predicted"/>
<reference evidence="4" key="1">
    <citation type="submission" date="2021-03" db="EMBL/GenBank/DDBJ databases">
        <authorList>
            <person name="Kim M.K."/>
        </authorList>
    </citation>
    <scope>NUCLEOTIDE SEQUENCE</scope>
    <source>
        <strain evidence="4">BT186</strain>
    </source>
</reference>
<dbReference type="InterPro" id="IPR046478">
    <property type="entry name" value="DUF6799"/>
</dbReference>
<name>A0A939F027_9BACT</name>
<evidence type="ECO:0000256" key="2">
    <source>
        <dbReference type="SAM" id="SignalP"/>
    </source>
</evidence>
<evidence type="ECO:0000259" key="3">
    <source>
        <dbReference type="Pfam" id="PF20606"/>
    </source>
</evidence>
<feature type="region of interest" description="Disordered" evidence="1">
    <location>
        <begin position="24"/>
        <end position="49"/>
    </location>
</feature>
<feature type="signal peptide" evidence="2">
    <location>
        <begin position="1"/>
        <end position="22"/>
    </location>
</feature>
<keyword evidence="5" id="KW-1185">Reference proteome</keyword>
<protein>
    <recommendedName>
        <fullName evidence="3">DUF6799 domain-containing protein</fullName>
    </recommendedName>
</protein>
<feature type="domain" description="DUF6799" evidence="3">
    <location>
        <begin position="46"/>
        <end position="107"/>
    </location>
</feature>
<keyword evidence="2" id="KW-0732">Signal</keyword>